<evidence type="ECO:0000313" key="3">
    <source>
        <dbReference type="EMBL" id="RKU44936.1"/>
    </source>
</evidence>
<name>A0A420YAP5_9PEZI</name>
<keyword evidence="2" id="KW-1133">Transmembrane helix</keyword>
<dbReference type="AlphaFoldDB" id="A0A420YAP5"/>
<proteinExistence type="predicted"/>
<feature type="transmembrane region" description="Helical" evidence="2">
    <location>
        <begin position="16"/>
        <end position="43"/>
    </location>
</feature>
<evidence type="ECO:0000313" key="4">
    <source>
        <dbReference type="Proteomes" id="UP000275385"/>
    </source>
</evidence>
<keyword evidence="2" id="KW-0472">Membrane</keyword>
<accession>A0A420YAP5</accession>
<organism evidence="3 4">
    <name type="scientific">Coniochaeta pulveracea</name>
    <dbReference type="NCBI Taxonomy" id="177199"/>
    <lineage>
        <taxon>Eukaryota</taxon>
        <taxon>Fungi</taxon>
        <taxon>Dikarya</taxon>
        <taxon>Ascomycota</taxon>
        <taxon>Pezizomycotina</taxon>
        <taxon>Sordariomycetes</taxon>
        <taxon>Sordariomycetidae</taxon>
        <taxon>Coniochaetales</taxon>
        <taxon>Coniochaetaceae</taxon>
        <taxon>Coniochaeta</taxon>
    </lineage>
</organism>
<dbReference type="PROSITE" id="PS51257">
    <property type="entry name" value="PROKAR_LIPOPROTEIN"/>
    <property type="match status" value="1"/>
</dbReference>
<gene>
    <name evidence="3" type="ORF">DL546_004924</name>
</gene>
<comment type="caution">
    <text evidence="3">The sequence shown here is derived from an EMBL/GenBank/DDBJ whole genome shotgun (WGS) entry which is preliminary data.</text>
</comment>
<sequence length="102" mass="10505">MAPITTRQSEPLPVGAIIWIALGCSIVGISLIATLVGGIHHILVKRREKARRAAGTKEMNGQVGSELTNVVSVPPSLPPLEMGGPKALSESASQDVTAPGSD</sequence>
<reference evidence="3 4" key="1">
    <citation type="submission" date="2018-08" db="EMBL/GenBank/DDBJ databases">
        <title>Draft genome of the lignicolous fungus Coniochaeta pulveracea.</title>
        <authorList>
            <person name="Borstlap C.J."/>
            <person name="De Witt R.N."/>
            <person name="Botha A."/>
            <person name="Volschenk H."/>
        </authorList>
    </citation>
    <scope>NUCLEOTIDE SEQUENCE [LARGE SCALE GENOMIC DNA]</scope>
    <source>
        <strain evidence="3 4">CAB683</strain>
    </source>
</reference>
<dbReference type="EMBL" id="QVQW01000025">
    <property type="protein sequence ID" value="RKU44936.1"/>
    <property type="molecule type" value="Genomic_DNA"/>
</dbReference>
<keyword evidence="4" id="KW-1185">Reference proteome</keyword>
<feature type="region of interest" description="Disordered" evidence="1">
    <location>
        <begin position="53"/>
        <end position="102"/>
    </location>
</feature>
<protein>
    <submittedName>
        <fullName evidence="3">Uncharacterized protein</fullName>
    </submittedName>
</protein>
<keyword evidence="2" id="KW-0812">Transmembrane</keyword>
<evidence type="ECO:0000256" key="1">
    <source>
        <dbReference type="SAM" id="MobiDB-lite"/>
    </source>
</evidence>
<evidence type="ECO:0000256" key="2">
    <source>
        <dbReference type="SAM" id="Phobius"/>
    </source>
</evidence>
<dbReference type="Proteomes" id="UP000275385">
    <property type="component" value="Unassembled WGS sequence"/>
</dbReference>